<evidence type="ECO:0000256" key="4">
    <source>
        <dbReference type="RuleBase" id="RU000363"/>
    </source>
</evidence>
<accession>A0A9W4FHE1</accession>
<dbReference type="Gene3D" id="3.40.50.720">
    <property type="entry name" value="NAD(P)-binding Rossmann-like Domain"/>
    <property type="match status" value="1"/>
</dbReference>
<keyword evidence="3" id="KW-0560">Oxidoreductase</keyword>
<evidence type="ECO:0000256" key="1">
    <source>
        <dbReference type="ARBA" id="ARBA00006484"/>
    </source>
</evidence>
<dbReference type="EMBL" id="AP022601">
    <property type="protein sequence ID" value="BBY95095.1"/>
    <property type="molecule type" value="Genomic_DNA"/>
</dbReference>
<dbReference type="PRINTS" id="PR00080">
    <property type="entry name" value="SDRFAMILY"/>
</dbReference>
<dbReference type="Proteomes" id="UP000465785">
    <property type="component" value="Chromosome"/>
</dbReference>
<keyword evidence="6" id="KW-1185">Reference proteome</keyword>
<evidence type="ECO:0000256" key="2">
    <source>
        <dbReference type="ARBA" id="ARBA00022857"/>
    </source>
</evidence>
<name>A0A9W4FHE1_9MYCO</name>
<evidence type="ECO:0000313" key="6">
    <source>
        <dbReference type="Proteomes" id="UP000465785"/>
    </source>
</evidence>
<dbReference type="InterPro" id="IPR036291">
    <property type="entry name" value="NAD(P)-bd_dom_sf"/>
</dbReference>
<dbReference type="PANTHER" id="PTHR43391">
    <property type="entry name" value="RETINOL DEHYDROGENASE-RELATED"/>
    <property type="match status" value="1"/>
</dbReference>
<dbReference type="SUPFAM" id="SSF51735">
    <property type="entry name" value="NAD(P)-binding Rossmann-fold domains"/>
    <property type="match status" value="1"/>
</dbReference>
<organism evidence="5 6">
    <name type="scientific">Mycobacterium gallinarum</name>
    <dbReference type="NCBI Taxonomy" id="39689"/>
    <lineage>
        <taxon>Bacteria</taxon>
        <taxon>Bacillati</taxon>
        <taxon>Actinomycetota</taxon>
        <taxon>Actinomycetes</taxon>
        <taxon>Mycobacteriales</taxon>
        <taxon>Mycobacteriaceae</taxon>
        <taxon>Mycobacterium</taxon>
    </lineage>
</organism>
<dbReference type="RefSeq" id="WP_163733716.1">
    <property type="nucleotide sequence ID" value="NZ_AP022601.1"/>
</dbReference>
<dbReference type="Pfam" id="PF00106">
    <property type="entry name" value="adh_short"/>
    <property type="match status" value="1"/>
</dbReference>
<dbReference type="AlphaFoldDB" id="A0A9W4FHE1"/>
<keyword evidence="2" id="KW-0521">NADP</keyword>
<gene>
    <name evidence="5" type="ORF">MGALJ_47640</name>
</gene>
<reference evidence="5 6" key="1">
    <citation type="journal article" date="2019" name="Emerg. Microbes Infect.">
        <title>Comprehensive subspecies identification of 175 nontuberculous mycobacteria species based on 7547 genomic profiles.</title>
        <authorList>
            <person name="Matsumoto Y."/>
            <person name="Kinjo T."/>
            <person name="Motooka D."/>
            <person name="Nabeya D."/>
            <person name="Jung N."/>
            <person name="Uechi K."/>
            <person name="Horii T."/>
            <person name="Iida T."/>
            <person name="Fujita J."/>
            <person name="Nakamura S."/>
        </authorList>
    </citation>
    <scope>NUCLEOTIDE SEQUENCE [LARGE SCALE GENOMIC DNA]</scope>
    <source>
        <strain evidence="5 6">JCM 6399</strain>
    </source>
</reference>
<proteinExistence type="inferred from homology"/>
<dbReference type="PANTHER" id="PTHR43391:SF14">
    <property type="entry name" value="DEHYDROGENASE_REDUCTASE SDR FAMILY PROTEIN 7-LIKE"/>
    <property type="match status" value="1"/>
</dbReference>
<comment type="similarity">
    <text evidence="1 4">Belongs to the short-chain dehydrogenases/reductases (SDR) family.</text>
</comment>
<protein>
    <submittedName>
        <fullName evidence="5">Short-chain dehydrogenase</fullName>
    </submittedName>
</protein>
<sequence>MTATRKSVFITGAAAGIGRATALTFARNGFLVGGFDIDEVGLKSLADEIDQRGVGRAIIGHLDVTDPDEMAQRVAEFAKAAGGRLDVMINNAGILRAGRFEEMDLGGHFKEIDINTKGVVNGLYAAFPYLRATRNSVVVNLASASAIYGQAELANYSATKFFIRGITEALDIEWSRYGIRVIAVWPLFVNTAMTDDLKTGTTESLGIRLTAQDIADAITAAVDPHWLRRAIHQVHFPVGSQTKVLAAGSRFSPGWLTRLVNKRLAHS</sequence>
<dbReference type="InterPro" id="IPR002347">
    <property type="entry name" value="SDR_fam"/>
</dbReference>
<dbReference type="GO" id="GO:0016491">
    <property type="term" value="F:oxidoreductase activity"/>
    <property type="evidence" value="ECO:0007669"/>
    <property type="project" value="UniProtKB-KW"/>
</dbReference>
<dbReference type="PRINTS" id="PR00081">
    <property type="entry name" value="GDHRDH"/>
</dbReference>
<dbReference type="NCBIfam" id="NF006123">
    <property type="entry name" value="PRK08267.1"/>
    <property type="match status" value="1"/>
</dbReference>
<dbReference type="KEGG" id="mgau:MGALJ_47640"/>
<evidence type="ECO:0000313" key="5">
    <source>
        <dbReference type="EMBL" id="BBY95095.1"/>
    </source>
</evidence>
<evidence type="ECO:0000256" key="3">
    <source>
        <dbReference type="ARBA" id="ARBA00023002"/>
    </source>
</evidence>